<comment type="caution">
    <text evidence="1">The sequence shown here is derived from an EMBL/GenBank/DDBJ whole genome shotgun (WGS) entry which is preliminary data.</text>
</comment>
<name>A0AAV4V171_9ARAC</name>
<sequence>MHAPLQGGWGVENACEKGEDFWSTQNTSSFPPPSSFRGRGRGKFLQSGWQCRTKIALLIWRSLDAWRVGKDSACGTSALRKWQGGKAKKENGRGFLHDKGPYMSLVKLFEGWNLS</sequence>
<organism evidence="1 2">
    <name type="scientific">Caerostris darwini</name>
    <dbReference type="NCBI Taxonomy" id="1538125"/>
    <lineage>
        <taxon>Eukaryota</taxon>
        <taxon>Metazoa</taxon>
        <taxon>Ecdysozoa</taxon>
        <taxon>Arthropoda</taxon>
        <taxon>Chelicerata</taxon>
        <taxon>Arachnida</taxon>
        <taxon>Araneae</taxon>
        <taxon>Araneomorphae</taxon>
        <taxon>Entelegynae</taxon>
        <taxon>Araneoidea</taxon>
        <taxon>Araneidae</taxon>
        <taxon>Caerostris</taxon>
    </lineage>
</organism>
<protein>
    <submittedName>
        <fullName evidence="1">Uncharacterized protein</fullName>
    </submittedName>
</protein>
<dbReference type="Proteomes" id="UP001054837">
    <property type="component" value="Unassembled WGS sequence"/>
</dbReference>
<keyword evidence="2" id="KW-1185">Reference proteome</keyword>
<evidence type="ECO:0000313" key="2">
    <source>
        <dbReference type="Proteomes" id="UP001054837"/>
    </source>
</evidence>
<dbReference type="EMBL" id="BPLQ01012208">
    <property type="protein sequence ID" value="GIY63710.1"/>
    <property type="molecule type" value="Genomic_DNA"/>
</dbReference>
<reference evidence="1 2" key="1">
    <citation type="submission" date="2021-06" db="EMBL/GenBank/DDBJ databases">
        <title>Caerostris darwini draft genome.</title>
        <authorList>
            <person name="Kono N."/>
            <person name="Arakawa K."/>
        </authorList>
    </citation>
    <scope>NUCLEOTIDE SEQUENCE [LARGE SCALE GENOMIC DNA]</scope>
</reference>
<accession>A0AAV4V171</accession>
<gene>
    <name evidence="1" type="ORF">CDAR_222061</name>
</gene>
<dbReference type="AlphaFoldDB" id="A0AAV4V171"/>
<proteinExistence type="predicted"/>
<evidence type="ECO:0000313" key="1">
    <source>
        <dbReference type="EMBL" id="GIY63710.1"/>
    </source>
</evidence>